<dbReference type="Proteomes" id="UP000003028">
    <property type="component" value="Unassembled WGS sequence"/>
</dbReference>
<evidence type="ECO:0000313" key="1">
    <source>
        <dbReference type="EMBL" id="EFY08829.1"/>
    </source>
</evidence>
<sequence>MRNILNVIRQYVYIYVDSSEKVDEYAEKVTKVFYDSHVIYGTRKIKGKGVLTSKKLFYPLDIYHESSVTIA</sequence>
<protein>
    <submittedName>
        <fullName evidence="1">Uncharacterized protein</fullName>
    </submittedName>
</protein>
<proteinExistence type="predicted"/>
<name>E7FXC2_ERYRH</name>
<dbReference type="AlphaFoldDB" id="E7FXC2"/>
<accession>E7FXC2</accession>
<comment type="caution">
    <text evidence="1">The sequence shown here is derived from an EMBL/GenBank/DDBJ whole genome shotgun (WGS) entry which is preliminary data.</text>
</comment>
<reference evidence="1" key="1">
    <citation type="submission" date="2011-01" db="EMBL/GenBank/DDBJ databases">
        <authorList>
            <person name="Muzny D."/>
            <person name="Qin X."/>
            <person name="Buhay C."/>
            <person name="Dugan-Rocha S."/>
            <person name="Ding Y."/>
            <person name="Chen G."/>
            <person name="Hawes A."/>
            <person name="Holder M."/>
            <person name="Jhangiani S."/>
            <person name="Johnson A."/>
            <person name="Khan Z."/>
            <person name="Li Z."/>
            <person name="Liu W."/>
            <person name="Liu X."/>
            <person name="Perez L."/>
            <person name="Shen H."/>
            <person name="Wang Q."/>
            <person name="Watt J."/>
            <person name="Xi L."/>
            <person name="Xin Y."/>
            <person name="Zhou J."/>
            <person name="Deng J."/>
            <person name="Jiang H."/>
            <person name="Liu Y."/>
            <person name="Qu J."/>
            <person name="Song X.-Z."/>
            <person name="Zhang L."/>
            <person name="Villasana D."/>
            <person name="Johnson A."/>
            <person name="Liu J."/>
            <person name="Liyanage D."/>
            <person name="Lorensuhewa L."/>
            <person name="Robinson T."/>
            <person name="Song A."/>
            <person name="Song B.-B."/>
            <person name="Dinh H."/>
            <person name="Thornton R."/>
            <person name="Coyle M."/>
            <person name="Francisco L."/>
            <person name="Jackson L."/>
            <person name="Javaid M."/>
            <person name="Korchina V."/>
            <person name="Kovar C."/>
            <person name="Mata R."/>
            <person name="Mathew T."/>
            <person name="Ngo R."/>
            <person name="Nguyen L."/>
            <person name="Nguyen N."/>
            <person name="Okwuonu G."/>
            <person name="Ongeri F."/>
            <person name="Pham C."/>
            <person name="Simmons D."/>
            <person name="Wilczek-Boney K."/>
            <person name="Hale W."/>
            <person name="Jakkamsetti A."/>
            <person name="Pham P."/>
            <person name="Ruth R."/>
            <person name="San Lucas F."/>
            <person name="Warren J."/>
            <person name="Zhang J."/>
            <person name="Zhao Z."/>
            <person name="Zhou C."/>
            <person name="Zhu D."/>
            <person name="Lee S."/>
            <person name="Bess C."/>
            <person name="Blankenburg K."/>
            <person name="Forbes L."/>
            <person name="Fu Q."/>
            <person name="Gubbala S."/>
            <person name="Hirani K."/>
            <person name="Jayaseelan J.C."/>
            <person name="Lara F."/>
            <person name="Munidasa M."/>
            <person name="Palculict T."/>
            <person name="Patil S."/>
            <person name="Pu L.-L."/>
            <person name="Saada N."/>
            <person name="Tang L."/>
            <person name="Weissenberger G."/>
            <person name="Zhu Y."/>
            <person name="Hemphill L."/>
            <person name="Shang Y."/>
            <person name="Youmans B."/>
            <person name="Ayvaz T."/>
            <person name="Ross M."/>
            <person name="Santibanez J."/>
            <person name="Aqrawi P."/>
            <person name="Gross S."/>
            <person name="Joshi V."/>
            <person name="Fowler G."/>
            <person name="Nazareth L."/>
            <person name="Reid J."/>
            <person name="Worley K."/>
            <person name="Petrosino J."/>
            <person name="Highlander S."/>
            <person name="Gibbs R."/>
        </authorList>
    </citation>
    <scope>NUCLEOTIDE SEQUENCE [LARGE SCALE GENOMIC DNA]</scope>
    <source>
        <strain evidence="1">ATCC 19414</strain>
    </source>
</reference>
<keyword evidence="2" id="KW-1185">Reference proteome</keyword>
<gene>
    <name evidence="1" type="ORF">HMPREF0357_10936</name>
</gene>
<organism evidence="1 2">
    <name type="scientific">Erysipelothrix rhusiopathiae ATCC 19414</name>
    <dbReference type="NCBI Taxonomy" id="525280"/>
    <lineage>
        <taxon>Bacteria</taxon>
        <taxon>Bacillati</taxon>
        <taxon>Bacillota</taxon>
        <taxon>Erysipelotrichia</taxon>
        <taxon>Erysipelotrichales</taxon>
        <taxon>Erysipelotrichaceae</taxon>
        <taxon>Erysipelothrix</taxon>
    </lineage>
</organism>
<dbReference type="EMBL" id="ACLK02000002">
    <property type="protein sequence ID" value="EFY08829.1"/>
    <property type="molecule type" value="Genomic_DNA"/>
</dbReference>
<evidence type="ECO:0000313" key="2">
    <source>
        <dbReference type="Proteomes" id="UP000003028"/>
    </source>
</evidence>